<dbReference type="GO" id="GO:0005576">
    <property type="term" value="C:extracellular region"/>
    <property type="evidence" value="ECO:0007669"/>
    <property type="project" value="InterPro"/>
</dbReference>
<feature type="non-terminal residue" evidence="2">
    <location>
        <position position="192"/>
    </location>
</feature>
<dbReference type="Gene3D" id="1.10.390.20">
    <property type="match status" value="1"/>
</dbReference>
<dbReference type="PROSITE" id="PS50093">
    <property type="entry name" value="PKD"/>
    <property type="match status" value="1"/>
</dbReference>
<comment type="caution">
    <text evidence="2">The sequence shown here is derived from an EMBL/GenBank/DDBJ whole genome shotgun (WGS) entry which is preliminary data.</text>
</comment>
<dbReference type="EMBL" id="JABCMA010000540">
    <property type="protein sequence ID" value="NMR77218.1"/>
    <property type="molecule type" value="Genomic_DNA"/>
</dbReference>
<evidence type="ECO:0000259" key="1">
    <source>
        <dbReference type="PROSITE" id="PS50093"/>
    </source>
</evidence>
<dbReference type="RefSeq" id="WP_169629656.1">
    <property type="nucleotide sequence ID" value="NZ_JABCMA010000540.1"/>
</dbReference>
<dbReference type="Pfam" id="PF01752">
    <property type="entry name" value="Peptidase_M9"/>
    <property type="match status" value="1"/>
</dbReference>
<dbReference type="CDD" id="cd00146">
    <property type="entry name" value="PKD"/>
    <property type="match status" value="1"/>
</dbReference>
<dbReference type="GO" id="GO:0008270">
    <property type="term" value="F:zinc ion binding"/>
    <property type="evidence" value="ECO:0007669"/>
    <property type="project" value="InterPro"/>
</dbReference>
<dbReference type="Pfam" id="PF18911">
    <property type="entry name" value="PKD_4"/>
    <property type="match status" value="1"/>
</dbReference>
<dbReference type="SMART" id="SM00089">
    <property type="entry name" value="PKD"/>
    <property type="match status" value="1"/>
</dbReference>
<dbReference type="AlphaFoldDB" id="A0A7Y0N1B6"/>
<dbReference type="InterPro" id="IPR000601">
    <property type="entry name" value="PKD_dom"/>
</dbReference>
<accession>A0A7Y0N1B6</accession>
<dbReference type="Proteomes" id="UP000565155">
    <property type="component" value="Unassembled WGS sequence"/>
</dbReference>
<organism evidence="2 3">
    <name type="scientific">Vibrio alginolyticus</name>
    <dbReference type="NCBI Taxonomy" id="663"/>
    <lineage>
        <taxon>Bacteria</taxon>
        <taxon>Pseudomonadati</taxon>
        <taxon>Pseudomonadota</taxon>
        <taxon>Gammaproteobacteria</taxon>
        <taxon>Vibrionales</taxon>
        <taxon>Vibrionaceae</taxon>
        <taxon>Vibrio</taxon>
    </lineage>
</organism>
<feature type="non-terminal residue" evidence="2">
    <location>
        <position position="1"/>
    </location>
</feature>
<gene>
    <name evidence="2" type="ORF">HKB35_26935</name>
</gene>
<sequence length="192" mass="21542">FGHPTEKVVWWSEGIAEYIANEKDNQAALDTIRDGSTYTLSEVFETTYDGFDVDRIYRWGYLAVRFMFERHKDDVNQMLVETRQGNWSNYKATINQWANLYQSEFEQWQQSLVSGGAPNAVITANNEGKVGESITFSSENSTDTDGQIVSVLWDFGDGTASTQTQPTHQYGSEGQYTVSLTVTDNDGLTATA</sequence>
<proteinExistence type="predicted"/>
<reference evidence="2 3" key="1">
    <citation type="submission" date="2020-04" db="EMBL/GenBank/DDBJ databases">
        <title>Whole-genome sequencing of Vibrio spp. from China reveals different genetic environments of blaCTX-M-14 among diverse lineages.</title>
        <authorList>
            <person name="Zheng Z."/>
            <person name="Ye L."/>
            <person name="Chen S."/>
        </authorList>
    </citation>
    <scope>NUCLEOTIDE SEQUENCE [LARGE SCALE GENOMIC DNA]</scope>
    <source>
        <strain evidence="2 3">Vb1636</strain>
    </source>
</reference>
<evidence type="ECO:0000313" key="2">
    <source>
        <dbReference type="EMBL" id="NMR77218.1"/>
    </source>
</evidence>
<dbReference type="GO" id="GO:0006508">
    <property type="term" value="P:proteolysis"/>
    <property type="evidence" value="ECO:0007669"/>
    <property type="project" value="InterPro"/>
</dbReference>
<dbReference type="InterPro" id="IPR002169">
    <property type="entry name" value="Peptidase_M9A/M9B"/>
</dbReference>
<dbReference type="GO" id="GO:0004222">
    <property type="term" value="F:metalloendopeptidase activity"/>
    <property type="evidence" value="ECO:0007669"/>
    <property type="project" value="InterPro"/>
</dbReference>
<dbReference type="SUPFAM" id="SSF49299">
    <property type="entry name" value="PKD domain"/>
    <property type="match status" value="1"/>
</dbReference>
<evidence type="ECO:0000313" key="3">
    <source>
        <dbReference type="Proteomes" id="UP000565155"/>
    </source>
</evidence>
<dbReference type="Gene3D" id="2.60.40.10">
    <property type="entry name" value="Immunoglobulins"/>
    <property type="match status" value="1"/>
</dbReference>
<feature type="domain" description="PKD" evidence="1">
    <location>
        <begin position="117"/>
        <end position="192"/>
    </location>
</feature>
<dbReference type="InterPro" id="IPR035986">
    <property type="entry name" value="PKD_dom_sf"/>
</dbReference>
<dbReference type="InterPro" id="IPR013783">
    <property type="entry name" value="Ig-like_fold"/>
</dbReference>
<protein>
    <submittedName>
        <fullName evidence="2">PKD domain-containing protein</fullName>
    </submittedName>
</protein>
<name>A0A7Y0N1B6_VIBAL</name>
<dbReference type="InterPro" id="IPR022409">
    <property type="entry name" value="PKD/Chitinase_dom"/>
</dbReference>